<dbReference type="InterPro" id="IPR013221">
    <property type="entry name" value="Mur_ligase_cen"/>
</dbReference>
<evidence type="ECO:0000259" key="3">
    <source>
        <dbReference type="Pfam" id="PF08245"/>
    </source>
</evidence>
<dbReference type="Pfam" id="PF02875">
    <property type="entry name" value="Mur_ligase_C"/>
    <property type="match status" value="1"/>
</dbReference>
<dbReference type="SUPFAM" id="SSF53623">
    <property type="entry name" value="MurD-like peptide ligases, catalytic domain"/>
    <property type="match status" value="2"/>
</dbReference>
<dbReference type="SUPFAM" id="SSF51984">
    <property type="entry name" value="MurCD N-terminal domain"/>
    <property type="match status" value="1"/>
</dbReference>
<dbReference type="GO" id="GO:0008764">
    <property type="term" value="F:UDP-N-acetylmuramoylalanine-D-glutamate ligase activity"/>
    <property type="evidence" value="ECO:0007669"/>
    <property type="project" value="UniProtKB-EC"/>
</dbReference>
<proteinExistence type="predicted"/>
<dbReference type="STRING" id="49547.MBCUR_18580"/>
<dbReference type="OrthoDB" id="75177at2157"/>
<feature type="domain" description="Mur ligase C-terminal" evidence="2">
    <location>
        <begin position="373"/>
        <end position="502"/>
    </location>
</feature>
<dbReference type="InterPro" id="IPR036615">
    <property type="entry name" value="Mur_ligase_C_dom_sf"/>
</dbReference>
<dbReference type="PANTHER" id="PTHR23135:SF4">
    <property type="entry name" value="UDP-N-ACETYLMURAMOYL-L-ALANYL-D-GLUTAMATE--2,6-DIAMINOPIMELATE LIGASE MURE HOMOLOG, CHLOROPLASTIC"/>
    <property type="match status" value="1"/>
</dbReference>
<organism evidence="4 5">
    <name type="scientific">Methanobrevibacter curvatus</name>
    <dbReference type="NCBI Taxonomy" id="49547"/>
    <lineage>
        <taxon>Archaea</taxon>
        <taxon>Methanobacteriati</taxon>
        <taxon>Methanobacteriota</taxon>
        <taxon>Methanomada group</taxon>
        <taxon>Methanobacteria</taxon>
        <taxon>Methanobacteriales</taxon>
        <taxon>Methanobacteriaceae</taxon>
        <taxon>Methanobrevibacter</taxon>
    </lineage>
</organism>
<dbReference type="InterPro" id="IPR036565">
    <property type="entry name" value="Mur-like_cat_sf"/>
</dbReference>
<dbReference type="SUPFAM" id="SSF51735">
    <property type="entry name" value="NAD(P)-binding Rossmann-fold domains"/>
    <property type="match status" value="1"/>
</dbReference>
<feature type="region of interest" description="Disordered" evidence="1">
    <location>
        <begin position="855"/>
        <end position="894"/>
    </location>
</feature>
<name>A0A165Z5D3_9EURY</name>
<dbReference type="SUPFAM" id="SSF53244">
    <property type="entry name" value="MurD-like peptide ligases, peptide-binding domain"/>
    <property type="match status" value="2"/>
</dbReference>
<comment type="caution">
    <text evidence="4">The sequence shown here is derived from an EMBL/GenBank/DDBJ whole genome shotgun (WGS) entry which is preliminary data.</text>
</comment>
<feature type="domain" description="Mur ligase central" evidence="3">
    <location>
        <begin position="123"/>
        <end position="274"/>
    </location>
</feature>
<dbReference type="Gene3D" id="3.90.190.20">
    <property type="entry name" value="Mur ligase, C-terminal domain"/>
    <property type="match status" value="2"/>
</dbReference>
<dbReference type="InterPro" id="IPR004101">
    <property type="entry name" value="Mur_ligase_C"/>
</dbReference>
<dbReference type="AlphaFoldDB" id="A0A165Z5D3"/>
<gene>
    <name evidence="4" type="primary">murD_1</name>
    <name evidence="4" type="ORF">MBCUR_18580</name>
</gene>
<evidence type="ECO:0000313" key="5">
    <source>
        <dbReference type="Proteomes" id="UP000077245"/>
    </source>
</evidence>
<dbReference type="InterPro" id="IPR036291">
    <property type="entry name" value="NAD(P)-bd_dom_sf"/>
</dbReference>
<keyword evidence="4" id="KW-0436">Ligase</keyword>
<keyword evidence="5" id="KW-1185">Reference proteome</keyword>
<protein>
    <submittedName>
        <fullName evidence="4">UDP-N-acetylmuramoylalanine--D-glutamate ligase</fullName>
        <ecNumber evidence="4">6.3.2.9</ecNumber>
    </submittedName>
</protein>
<reference evidence="4 5" key="1">
    <citation type="submission" date="2016-04" db="EMBL/GenBank/DDBJ databases">
        <title>Genome sequence of Methanobrevibacter curvatus DSM 11111.</title>
        <authorList>
            <person name="Poehlein A."/>
            <person name="Seedorf H."/>
            <person name="Daniel R."/>
        </authorList>
    </citation>
    <scope>NUCLEOTIDE SEQUENCE [LARGE SCALE GENOMIC DNA]</scope>
    <source>
        <strain evidence="4 5">DSM 11111</strain>
    </source>
</reference>
<dbReference type="GO" id="GO:0005524">
    <property type="term" value="F:ATP binding"/>
    <property type="evidence" value="ECO:0007669"/>
    <property type="project" value="InterPro"/>
</dbReference>
<dbReference type="Gene3D" id="3.40.50.720">
    <property type="entry name" value="NAD(P)-binding Rossmann-like Domain"/>
    <property type="match status" value="2"/>
</dbReference>
<accession>A0A165Z5D3</accession>
<dbReference type="Proteomes" id="UP000077245">
    <property type="component" value="Unassembled WGS sequence"/>
</dbReference>
<dbReference type="PATRIC" id="fig|49547.3.peg.1962"/>
<sequence>MIKNKKILVVGAGNAGRPVANLLNFLDNSILVNDLNSYDDLPKKAQKNIDILKNRGIKFLLGSHSKIAIEDFDCVFISPNIPKTSPFIKKLMAAYSNGDISLITDRDVGLILNGLIHIPMIGISGTDGKTTSTNMINYIMKEKQETLIFSSLQSSLVIEGLVEMIINDEGRNKDLAIFELPHGTIRLVNGLDLSAGLLINLTPDHMDEFNSYEEYIERNIAIKDLIDKKGIIIANGDDPIISTRLNTIKSRYIVYGLKNPQKIEFDDKSYYNPNLEYDVFAEDIKLNGLYGSSFKMKTSGFPTLVCDKCGLINCDCENIQYKNILPFEREIVLKIPGLVNVENAIATISMGLIFGLDLDYLINRIGNFNGVSGRFEKIDIVNDVNIFMDASHNPESMEKLLNGLKISNRLIISVDNPDTLTPRDKFKIGEVLSKYTDLIISSSKNETTEVVDIDASIEIFKGVNCGPCGENDVEFFITDSVFKSIFKALSIAKPGDTILHIGPGVVNAYDNVKNDIKNGIEFFKALSGKIVLIGGCGTVGSLMARVLNDNGFEVTVSDSCKSSYLEAIFKDEGIGLDLGGHSEDIIKSATAFFLAPSLKENKKVFSKINKYLKSLNISNIYGVEDILDNFSTNKIVIGVTGTNGKTSTVHILKNIFKTAGLKVPEHNLNLQGNTELIPSLQARLNGDVSVVEIGTFGVKGEIERSVKGSFIDLGVITNITKDHLKNVNFNDYINCKKELAIYVDDLILNGDDINLINFKKYNENGDNTFYGIKQINEDIDNEDVEDKEFVYENSIIDHPICPICKNEIKNINPILNNLGKFKCLCGHTNPKLDVFASNIQFIDFNEEINTNNLNKNSNNLSNSNYNTNSNTTSNSNTNSSTNSNNNQNTDSNNFLNYKNSGKHIKYSLNIGKNHGEIILSNSGIYNVYNSLAAAATAYNFGISFEDIVKGISSFEGVPGRFELINNSPKIILDFAHNPAGVVSVIQTVFSIYEKELNDKNNKLIILNSISSESGMESDIQMAKTLSKGDILIPISQSSIVATDKADLNNLVVNEKNLNAKNTKNNKSNEKSLKIIKLKGKYDFKKEGTLGASKEQIKEAIEIAIDLANENDIILILGEAGIKFSKEIIKNYLK</sequence>
<dbReference type="RefSeq" id="WP_067092623.1">
    <property type="nucleotide sequence ID" value="NZ_LWMV01000220.1"/>
</dbReference>
<evidence type="ECO:0000256" key="1">
    <source>
        <dbReference type="SAM" id="MobiDB-lite"/>
    </source>
</evidence>
<evidence type="ECO:0000259" key="2">
    <source>
        <dbReference type="Pfam" id="PF02875"/>
    </source>
</evidence>
<dbReference type="EMBL" id="LWMV01000220">
    <property type="protein sequence ID" value="KZX10268.1"/>
    <property type="molecule type" value="Genomic_DNA"/>
</dbReference>
<evidence type="ECO:0000313" key="4">
    <source>
        <dbReference type="EMBL" id="KZX10268.1"/>
    </source>
</evidence>
<dbReference type="Gene3D" id="3.40.1190.10">
    <property type="entry name" value="Mur-like, catalytic domain"/>
    <property type="match status" value="3"/>
</dbReference>
<feature type="domain" description="Mur ligase central" evidence="3">
    <location>
        <begin position="639"/>
        <end position="791"/>
    </location>
</feature>
<dbReference type="Pfam" id="PF08245">
    <property type="entry name" value="Mur_ligase_M"/>
    <property type="match status" value="2"/>
</dbReference>
<dbReference type="EC" id="6.3.2.9" evidence="4"/>
<dbReference type="PANTHER" id="PTHR23135">
    <property type="entry name" value="MUR LIGASE FAMILY MEMBER"/>
    <property type="match status" value="1"/>
</dbReference>